<dbReference type="GO" id="GO:0004077">
    <property type="term" value="F:biotin--[biotin carboxyl-carrier protein] ligase activity"/>
    <property type="evidence" value="ECO:0007669"/>
    <property type="project" value="UniProtKB-EC"/>
</dbReference>
<protein>
    <recommendedName>
        <fullName evidence="3">biotin--[biotin carboxyl-carrier protein] ligase</fullName>
        <ecNumber evidence="3">6.3.4.15</ecNumber>
    </recommendedName>
</protein>
<dbReference type="PROSITE" id="PS51733">
    <property type="entry name" value="BPL_LPL_CATALYTIC"/>
    <property type="match status" value="1"/>
</dbReference>
<evidence type="ECO:0000313" key="6">
    <source>
        <dbReference type="Proteomes" id="UP000051445"/>
    </source>
</evidence>
<dbReference type="GO" id="GO:0009249">
    <property type="term" value="P:protein lipoylation"/>
    <property type="evidence" value="ECO:0007669"/>
    <property type="project" value="UniProtKB-ARBA"/>
</dbReference>
<evidence type="ECO:0000313" key="5">
    <source>
        <dbReference type="EMBL" id="KRL27762.1"/>
    </source>
</evidence>
<dbReference type="InterPro" id="IPR003142">
    <property type="entry name" value="BPL_C"/>
</dbReference>
<evidence type="ECO:0000256" key="3">
    <source>
        <dbReference type="ARBA" id="ARBA00024227"/>
    </source>
</evidence>
<dbReference type="PATRIC" id="fig|1423746.3.peg.511"/>
<keyword evidence="6" id="KW-1185">Reference proteome</keyword>
<dbReference type="EMBL" id="AZER01000014">
    <property type="protein sequence ID" value="KRL27762.1"/>
    <property type="molecule type" value="Genomic_DNA"/>
</dbReference>
<dbReference type="InterPro" id="IPR045864">
    <property type="entry name" value="aa-tRNA-synth_II/BPL/LPL"/>
</dbReference>
<dbReference type="InterPro" id="IPR004408">
    <property type="entry name" value="Biotin_CoA_COase_ligase"/>
</dbReference>
<dbReference type="GO" id="GO:0005737">
    <property type="term" value="C:cytoplasm"/>
    <property type="evidence" value="ECO:0007669"/>
    <property type="project" value="TreeGrafter"/>
</dbReference>
<dbReference type="OrthoDB" id="9807064at2"/>
<dbReference type="PANTHER" id="PTHR12835:SF5">
    <property type="entry name" value="BIOTIN--PROTEIN LIGASE"/>
    <property type="match status" value="1"/>
</dbReference>
<name>A0A0R1PC98_9LACO</name>
<dbReference type="SUPFAM" id="SSF55681">
    <property type="entry name" value="Class II aaRS and biotin synthetases"/>
    <property type="match status" value="1"/>
</dbReference>
<dbReference type="InterPro" id="IPR004143">
    <property type="entry name" value="BPL_LPL_catalytic"/>
</dbReference>
<dbReference type="RefSeq" id="WP_057749678.1">
    <property type="nucleotide sequence ID" value="NZ_AZER01000014.1"/>
</dbReference>
<reference evidence="5 6" key="1">
    <citation type="journal article" date="2015" name="Genome Announc.">
        <title>Expanding the biotechnology potential of lactobacilli through comparative genomics of 213 strains and associated genera.</title>
        <authorList>
            <person name="Sun Z."/>
            <person name="Harris H.M."/>
            <person name="McCann A."/>
            <person name="Guo C."/>
            <person name="Argimon S."/>
            <person name="Zhang W."/>
            <person name="Yang X."/>
            <person name="Jeffery I.B."/>
            <person name="Cooney J.C."/>
            <person name="Kagawa T.F."/>
            <person name="Liu W."/>
            <person name="Song Y."/>
            <person name="Salvetti E."/>
            <person name="Wrobel A."/>
            <person name="Rasinkangas P."/>
            <person name="Parkhill J."/>
            <person name="Rea M.C."/>
            <person name="O'Sullivan O."/>
            <person name="Ritari J."/>
            <person name="Douillard F.P."/>
            <person name="Paul Ross R."/>
            <person name="Yang R."/>
            <person name="Briner A.E."/>
            <person name="Felis G.E."/>
            <person name="de Vos W.M."/>
            <person name="Barrangou R."/>
            <person name="Klaenhammer T.R."/>
            <person name="Caufield P.W."/>
            <person name="Cui Y."/>
            <person name="Zhang H."/>
            <person name="O'Toole P.W."/>
        </authorList>
    </citation>
    <scope>NUCLEOTIDE SEQUENCE [LARGE SCALE GENOMIC DNA]</scope>
    <source>
        <strain evidence="5 6">DSM 13145</strain>
    </source>
</reference>
<dbReference type="GO" id="GO:0016740">
    <property type="term" value="F:transferase activity"/>
    <property type="evidence" value="ECO:0007669"/>
    <property type="project" value="UniProtKB-ARBA"/>
</dbReference>
<dbReference type="STRING" id="1423746.FD27_GL000503"/>
<evidence type="ECO:0000256" key="1">
    <source>
        <dbReference type="ARBA" id="ARBA00022598"/>
    </source>
</evidence>
<dbReference type="NCBIfam" id="TIGR00121">
    <property type="entry name" value="birA_ligase"/>
    <property type="match status" value="1"/>
</dbReference>
<dbReference type="EC" id="6.3.4.15" evidence="3"/>
<proteinExistence type="predicted"/>
<dbReference type="CDD" id="cd16442">
    <property type="entry name" value="BPL"/>
    <property type="match status" value="1"/>
</dbReference>
<dbReference type="Gene3D" id="3.30.930.10">
    <property type="entry name" value="Bira Bifunctional Protein, Domain 2"/>
    <property type="match status" value="1"/>
</dbReference>
<evidence type="ECO:0000256" key="2">
    <source>
        <dbReference type="ARBA" id="ARBA00023267"/>
    </source>
</evidence>
<evidence type="ECO:0000259" key="4">
    <source>
        <dbReference type="PROSITE" id="PS51733"/>
    </source>
</evidence>
<dbReference type="Gene3D" id="2.30.30.100">
    <property type="match status" value="1"/>
</dbReference>
<comment type="caution">
    <text evidence="5">The sequence shown here is derived from an EMBL/GenBank/DDBJ whole genome shotgun (WGS) entry which is preliminary data.</text>
</comment>
<keyword evidence="2" id="KW-0092">Biotin</keyword>
<dbReference type="Pfam" id="PF03099">
    <property type="entry name" value="BPL_LplA_LipB"/>
    <property type="match status" value="1"/>
</dbReference>
<accession>A0A0R1PC98</accession>
<dbReference type="AlphaFoldDB" id="A0A0R1PC98"/>
<keyword evidence="1 5" id="KW-0436">Ligase</keyword>
<dbReference type="Proteomes" id="UP000051445">
    <property type="component" value="Unassembled WGS sequence"/>
</dbReference>
<gene>
    <name evidence="5" type="ORF">FD27_GL000503</name>
</gene>
<dbReference type="Pfam" id="PF02237">
    <property type="entry name" value="BPL_C"/>
    <property type="match status" value="1"/>
</dbReference>
<feature type="domain" description="BPL/LPL catalytic" evidence="4">
    <location>
        <begin position="20"/>
        <end position="201"/>
    </location>
</feature>
<organism evidence="5 6">
    <name type="scientific">Limosilactobacillus frumenti DSM 13145</name>
    <dbReference type="NCBI Taxonomy" id="1423746"/>
    <lineage>
        <taxon>Bacteria</taxon>
        <taxon>Bacillati</taxon>
        <taxon>Bacillota</taxon>
        <taxon>Bacilli</taxon>
        <taxon>Lactobacillales</taxon>
        <taxon>Lactobacillaceae</taxon>
        <taxon>Limosilactobacillus</taxon>
    </lineage>
</organism>
<sequence length="264" mass="29417">MAKDNKNGLSAEMISHFCPHFSGSVIIKPVLPSTQTFAKQYLADHSLVNELVVIANQQSAGYGKQGRHFYSPADSGLYMSIVLPHKSLGELQKNGLFTTGIGVALVNTLQDFYPTLSFQLKWVNDVYLHNKKIAGILCEASYQFREQSYCYIVGIGLNINTAVFPNELKPKAGAITSAMVDRNRLVARLITNILDVNAHYQDGRFLNQYQQQSFLKDRHVRLKTNTGNLEGLVCGIDKHARLIIQTPAGDFHHLSGGEVIKVYY</sequence>
<dbReference type="PANTHER" id="PTHR12835">
    <property type="entry name" value="BIOTIN PROTEIN LIGASE"/>
    <property type="match status" value="1"/>
</dbReference>